<name>A0ABZ2LBA7_9BACT</name>
<comment type="similarity">
    <text evidence="1 5">Belongs to the peptidase S41A family.</text>
</comment>
<evidence type="ECO:0000256" key="5">
    <source>
        <dbReference type="RuleBase" id="RU004404"/>
    </source>
</evidence>
<dbReference type="RefSeq" id="WP_394837869.1">
    <property type="nucleotide sequence ID" value="NZ_CP089929.1"/>
</dbReference>
<feature type="region of interest" description="Disordered" evidence="6">
    <location>
        <begin position="1"/>
        <end position="30"/>
    </location>
</feature>
<feature type="region of interest" description="Disordered" evidence="6">
    <location>
        <begin position="449"/>
        <end position="474"/>
    </location>
</feature>
<keyword evidence="7" id="KW-1133">Transmembrane helix</keyword>
<gene>
    <name evidence="9" type="ORF">LVJ94_13235</name>
</gene>
<evidence type="ECO:0000256" key="7">
    <source>
        <dbReference type="SAM" id="Phobius"/>
    </source>
</evidence>
<dbReference type="SMART" id="SM00228">
    <property type="entry name" value="PDZ"/>
    <property type="match status" value="1"/>
</dbReference>
<dbReference type="InterPro" id="IPR036034">
    <property type="entry name" value="PDZ_sf"/>
</dbReference>
<evidence type="ECO:0000256" key="3">
    <source>
        <dbReference type="ARBA" id="ARBA00022801"/>
    </source>
</evidence>
<dbReference type="Proteomes" id="UP001374803">
    <property type="component" value="Chromosome"/>
</dbReference>
<feature type="compositionally biased region" description="Basic and acidic residues" evidence="6">
    <location>
        <begin position="461"/>
        <end position="474"/>
    </location>
</feature>
<organism evidence="9 10">
    <name type="scientific">Pendulispora rubella</name>
    <dbReference type="NCBI Taxonomy" id="2741070"/>
    <lineage>
        <taxon>Bacteria</taxon>
        <taxon>Pseudomonadati</taxon>
        <taxon>Myxococcota</taxon>
        <taxon>Myxococcia</taxon>
        <taxon>Myxococcales</taxon>
        <taxon>Sorangiineae</taxon>
        <taxon>Pendulisporaceae</taxon>
        <taxon>Pendulispora</taxon>
    </lineage>
</organism>
<protein>
    <submittedName>
        <fullName evidence="9">S41 family peptidase</fullName>
    </submittedName>
</protein>
<dbReference type="PANTHER" id="PTHR32060:SF30">
    <property type="entry name" value="CARBOXY-TERMINAL PROCESSING PROTEASE CTPA"/>
    <property type="match status" value="1"/>
</dbReference>
<dbReference type="SMART" id="SM00245">
    <property type="entry name" value="TSPc"/>
    <property type="match status" value="1"/>
</dbReference>
<dbReference type="CDD" id="cd06782">
    <property type="entry name" value="cpPDZ_CPP-like"/>
    <property type="match status" value="1"/>
</dbReference>
<dbReference type="PROSITE" id="PS50106">
    <property type="entry name" value="PDZ"/>
    <property type="match status" value="1"/>
</dbReference>
<dbReference type="CDD" id="cd07560">
    <property type="entry name" value="Peptidase_S41_CPP"/>
    <property type="match status" value="1"/>
</dbReference>
<dbReference type="Pfam" id="PF22694">
    <property type="entry name" value="CtpB_N-like"/>
    <property type="match status" value="1"/>
</dbReference>
<keyword evidence="2 5" id="KW-0645">Protease</keyword>
<accession>A0ABZ2LBA7</accession>
<evidence type="ECO:0000256" key="6">
    <source>
        <dbReference type="SAM" id="MobiDB-lite"/>
    </source>
</evidence>
<evidence type="ECO:0000256" key="1">
    <source>
        <dbReference type="ARBA" id="ARBA00009179"/>
    </source>
</evidence>
<feature type="domain" description="PDZ" evidence="8">
    <location>
        <begin position="122"/>
        <end position="190"/>
    </location>
</feature>
<keyword evidence="3 5" id="KW-0378">Hydrolase</keyword>
<dbReference type="Gene3D" id="3.30.750.44">
    <property type="match status" value="1"/>
</dbReference>
<evidence type="ECO:0000256" key="4">
    <source>
        <dbReference type="ARBA" id="ARBA00022825"/>
    </source>
</evidence>
<evidence type="ECO:0000256" key="2">
    <source>
        <dbReference type="ARBA" id="ARBA00022670"/>
    </source>
</evidence>
<dbReference type="SUPFAM" id="SSF50156">
    <property type="entry name" value="PDZ domain-like"/>
    <property type="match status" value="1"/>
</dbReference>
<proteinExistence type="inferred from homology"/>
<keyword evidence="10" id="KW-1185">Reference proteome</keyword>
<evidence type="ECO:0000259" key="8">
    <source>
        <dbReference type="PROSITE" id="PS50106"/>
    </source>
</evidence>
<keyword evidence="7" id="KW-0472">Membrane</keyword>
<keyword evidence="4 5" id="KW-0720">Serine protease</keyword>
<evidence type="ECO:0000313" key="9">
    <source>
        <dbReference type="EMBL" id="WXB08194.1"/>
    </source>
</evidence>
<dbReference type="Pfam" id="PF13180">
    <property type="entry name" value="PDZ_2"/>
    <property type="match status" value="1"/>
</dbReference>
<keyword evidence="7" id="KW-0812">Transmembrane</keyword>
<dbReference type="InterPro" id="IPR001478">
    <property type="entry name" value="PDZ"/>
</dbReference>
<dbReference type="Gene3D" id="2.30.42.10">
    <property type="match status" value="1"/>
</dbReference>
<sequence length="499" mass="53112">MNEANLGDRSQGSVESSELEVGNPGENRRKRHRSAILRGVAMGALAFAGGLVGTVFVSPLLANATPQAENPYAATLQLGRVLVQVENNYVEPVERTKLVNGAIAGMVEQLDPHSSYLPPQEFTAFQDDTEGKFGGVGIEVDVRSDAITVLAPIEGTPAERAGIRSGDRIIGIDGEQVLSSSLDTMIKRMRGKPGTHIKFTVRREGVKESLSFDLVREVIHVSSVTSRVLDGNIGYVRIKQFQDRTHEELLRAAAQLRTRLGEATRSVNGKPAPAASLAGVLLDLRSNPGGLVDEAAEVADEFLSSGGIYTTRHRGQTIDDVRARGGGAFSEVPIVVLVNEWSASASELVAGALQDNRRATVVGANTFGKGSVQSIIELPGGAGLRLTTARYYTPGGRSIQAEGIHPDVLLGAKSSDPNALRAVHERDLEGHLAGETRKTTTTVANAPAARMAPDGGTLEPIETRDIPSDPTKSKDFVLRTGYEVLRDKLAGKVPPPPHK</sequence>
<dbReference type="Pfam" id="PF03572">
    <property type="entry name" value="Peptidase_S41"/>
    <property type="match status" value="1"/>
</dbReference>
<dbReference type="NCBIfam" id="TIGR00225">
    <property type="entry name" value="prc"/>
    <property type="match status" value="1"/>
</dbReference>
<dbReference type="InterPro" id="IPR029045">
    <property type="entry name" value="ClpP/crotonase-like_dom_sf"/>
</dbReference>
<dbReference type="Gene3D" id="3.90.226.10">
    <property type="entry name" value="2-enoyl-CoA Hydratase, Chain A, domain 1"/>
    <property type="match status" value="1"/>
</dbReference>
<dbReference type="InterPro" id="IPR055210">
    <property type="entry name" value="CtpA/B_N"/>
</dbReference>
<dbReference type="EMBL" id="CP089983">
    <property type="protein sequence ID" value="WXB08194.1"/>
    <property type="molecule type" value="Genomic_DNA"/>
</dbReference>
<dbReference type="InterPro" id="IPR005151">
    <property type="entry name" value="Tail-specific_protease"/>
</dbReference>
<dbReference type="PANTHER" id="PTHR32060">
    <property type="entry name" value="TAIL-SPECIFIC PROTEASE"/>
    <property type="match status" value="1"/>
</dbReference>
<evidence type="ECO:0000313" key="10">
    <source>
        <dbReference type="Proteomes" id="UP001374803"/>
    </source>
</evidence>
<reference evidence="9" key="1">
    <citation type="submission" date="2021-12" db="EMBL/GenBank/DDBJ databases">
        <title>Discovery of the Pendulisporaceae a myxobacterial family with distinct sporulation behavior and unique specialized metabolism.</title>
        <authorList>
            <person name="Garcia R."/>
            <person name="Popoff A."/>
            <person name="Bader C.D."/>
            <person name="Loehr J."/>
            <person name="Walesch S."/>
            <person name="Walt C."/>
            <person name="Boldt J."/>
            <person name="Bunk B."/>
            <person name="Haeckl F.J.F.P.J."/>
            <person name="Gunesch A.P."/>
            <person name="Birkelbach J."/>
            <person name="Nuebel U."/>
            <person name="Pietschmann T."/>
            <person name="Bach T."/>
            <person name="Mueller R."/>
        </authorList>
    </citation>
    <scope>NUCLEOTIDE SEQUENCE</scope>
    <source>
        <strain evidence="9">MSr11367</strain>
    </source>
</reference>
<feature type="transmembrane region" description="Helical" evidence="7">
    <location>
        <begin position="35"/>
        <end position="61"/>
    </location>
</feature>
<dbReference type="SUPFAM" id="SSF52096">
    <property type="entry name" value="ClpP/crotonase"/>
    <property type="match status" value="1"/>
</dbReference>
<dbReference type="InterPro" id="IPR004447">
    <property type="entry name" value="Peptidase_S41A"/>
</dbReference>